<comment type="similarity">
    <text evidence="2">Belongs to the THOC5 family.</text>
</comment>
<dbReference type="Pfam" id="PF09766">
    <property type="entry name" value="FmiP_Thoc5"/>
    <property type="match status" value="1"/>
</dbReference>
<comment type="caution">
    <text evidence="6">The sequence shown here is derived from an EMBL/GenBank/DDBJ whole genome shotgun (WGS) entry which is preliminary data.</text>
</comment>
<evidence type="ECO:0000256" key="2">
    <source>
        <dbReference type="ARBA" id="ARBA00008044"/>
    </source>
</evidence>
<feature type="region of interest" description="Disordered" evidence="5">
    <location>
        <begin position="299"/>
        <end position="327"/>
    </location>
</feature>
<name>A0AAV4T2E0_9ARAC</name>
<dbReference type="GO" id="GO:0006406">
    <property type="term" value="P:mRNA export from nucleus"/>
    <property type="evidence" value="ECO:0007669"/>
    <property type="project" value="TreeGrafter"/>
</dbReference>
<evidence type="ECO:0000256" key="1">
    <source>
        <dbReference type="ARBA" id="ARBA00004123"/>
    </source>
</evidence>
<gene>
    <name evidence="6" type="primary">thoc5</name>
    <name evidence="6" type="ORF">CDAR_310441</name>
</gene>
<feature type="compositionally biased region" description="Basic and acidic residues" evidence="5">
    <location>
        <begin position="311"/>
        <end position="322"/>
    </location>
</feature>
<keyword evidence="3" id="KW-0539">Nucleus</keyword>
<evidence type="ECO:0000313" key="6">
    <source>
        <dbReference type="EMBL" id="GIY40470.1"/>
    </source>
</evidence>
<accession>A0AAV4T2E0</accession>
<reference evidence="6 7" key="1">
    <citation type="submission" date="2021-06" db="EMBL/GenBank/DDBJ databases">
        <title>Caerostris darwini draft genome.</title>
        <authorList>
            <person name="Kono N."/>
            <person name="Arakawa K."/>
        </authorList>
    </citation>
    <scope>NUCLEOTIDE SEQUENCE [LARGE SCALE GENOMIC DNA]</scope>
</reference>
<sequence>MSKKEKVEITTREKKAKRIKTHNARSNILSILPVNVDCFRLEEQEPAEDCYDNFLETCDKMRDYFRTICSAKRGKENETVAIKLRPHVCMLTMRLKKLNRLDKHQWKKSKDDVNEGKQRVDALHLQYQNLLYEVTHLQKEVTKCLEFRSMDEEIELVSVEEFYRDAPESISKPEITKNDPYELRMAQLIWETEQRKRYAERLKEVEITKQQYIKQQKALQENLDSILPILKSILHAAEPFQSKVGMPFQAMHTAHKLAKYLSQPLYILYVQISAYKEHHKGKKLEIDIEGNVDDVKGLQTKSEALSDESGESDREESTEVEMHRHKKKNENKKDILMKHPMTVILTIEKDAKIVLEFKYLIHLHIVTVSVKSLSPEPMSTEYVGDILKLGTFLNCLFPKDTGRESPNLASVYLMKSKFGYDSHPFTNESTGLPYKWVQTISGLDFLSPNPEVLNSSDLYKKIPPNVEKTISSICNRLVSRNQLYSQILSLEQRLNVPPNFAALYPTNIASQFKKWRCVPWKEILNDANGEELQNLGIVDEDTFVYKAEFQRGSAILSVLVVISPEYPVKTPILLLNLNWNGLHTTVSNFALRELEEEVNIHFIESLSPEFKDNILLCQLHHLGVCFDVFLETEYSGDSFEGPHEFQREKVVVKFARGSSRSRPYKCVSSQGIFTYR</sequence>
<evidence type="ECO:0000256" key="3">
    <source>
        <dbReference type="ARBA" id="ARBA00023242"/>
    </source>
</evidence>
<dbReference type="GO" id="GO:0000445">
    <property type="term" value="C:THO complex part of transcription export complex"/>
    <property type="evidence" value="ECO:0007669"/>
    <property type="project" value="TreeGrafter"/>
</dbReference>
<evidence type="ECO:0000256" key="4">
    <source>
        <dbReference type="SAM" id="Coils"/>
    </source>
</evidence>
<dbReference type="PANTHER" id="PTHR13375">
    <property type="entry name" value="FMS INTERACTING PROTEIN"/>
    <property type="match status" value="1"/>
</dbReference>
<dbReference type="InterPro" id="IPR019163">
    <property type="entry name" value="THO_Thoc5"/>
</dbReference>
<keyword evidence="7" id="KW-1185">Reference proteome</keyword>
<feature type="coiled-coil region" evidence="4">
    <location>
        <begin position="195"/>
        <end position="222"/>
    </location>
</feature>
<comment type="subcellular location">
    <subcellularLocation>
        <location evidence="1">Nucleus</location>
    </subcellularLocation>
</comment>
<dbReference type="AlphaFoldDB" id="A0AAV4T2E0"/>
<dbReference type="EMBL" id="BPLQ01008940">
    <property type="protein sequence ID" value="GIY40470.1"/>
    <property type="molecule type" value="Genomic_DNA"/>
</dbReference>
<protein>
    <submittedName>
        <fullName evidence="6">THO complex subunit 5 homolog</fullName>
    </submittedName>
</protein>
<evidence type="ECO:0000313" key="7">
    <source>
        <dbReference type="Proteomes" id="UP001054837"/>
    </source>
</evidence>
<evidence type="ECO:0000256" key="5">
    <source>
        <dbReference type="SAM" id="MobiDB-lite"/>
    </source>
</evidence>
<dbReference type="GO" id="GO:0003729">
    <property type="term" value="F:mRNA binding"/>
    <property type="evidence" value="ECO:0007669"/>
    <property type="project" value="TreeGrafter"/>
</dbReference>
<keyword evidence="4" id="KW-0175">Coiled coil</keyword>
<organism evidence="6 7">
    <name type="scientific">Caerostris darwini</name>
    <dbReference type="NCBI Taxonomy" id="1538125"/>
    <lineage>
        <taxon>Eukaryota</taxon>
        <taxon>Metazoa</taxon>
        <taxon>Ecdysozoa</taxon>
        <taxon>Arthropoda</taxon>
        <taxon>Chelicerata</taxon>
        <taxon>Arachnida</taxon>
        <taxon>Araneae</taxon>
        <taxon>Araneomorphae</taxon>
        <taxon>Entelegynae</taxon>
        <taxon>Araneoidea</taxon>
        <taxon>Araneidae</taxon>
        <taxon>Caerostris</taxon>
    </lineage>
</organism>
<proteinExistence type="inferred from homology"/>
<dbReference type="Proteomes" id="UP001054837">
    <property type="component" value="Unassembled WGS sequence"/>
</dbReference>
<dbReference type="PANTHER" id="PTHR13375:SF3">
    <property type="entry name" value="THO COMPLEX SUBUNIT 5 HOMOLOG"/>
    <property type="match status" value="1"/>
</dbReference>